<dbReference type="PANTHER" id="PTHR31075:SF2">
    <property type="entry name" value="CENTROSOMAL PROTEIN OF 85 KDA-LIKE"/>
    <property type="match status" value="1"/>
</dbReference>
<evidence type="ECO:0000313" key="1">
    <source>
        <dbReference type="EMBL" id="MEQ2244693.1"/>
    </source>
</evidence>
<dbReference type="EMBL" id="JAHRIQ010071521">
    <property type="protein sequence ID" value="MEQ2244693.1"/>
    <property type="molecule type" value="Genomic_DNA"/>
</dbReference>
<gene>
    <name evidence="1" type="ORF">ILYODFUR_019831</name>
</gene>
<accession>A0ABV0UKN4</accession>
<name>A0ABV0UKN4_9TELE</name>
<organism evidence="1 2">
    <name type="scientific">Ilyodon furcidens</name>
    <name type="common">goldbreast splitfin</name>
    <dbReference type="NCBI Taxonomy" id="33524"/>
    <lineage>
        <taxon>Eukaryota</taxon>
        <taxon>Metazoa</taxon>
        <taxon>Chordata</taxon>
        <taxon>Craniata</taxon>
        <taxon>Vertebrata</taxon>
        <taxon>Euteleostomi</taxon>
        <taxon>Actinopterygii</taxon>
        <taxon>Neopterygii</taxon>
        <taxon>Teleostei</taxon>
        <taxon>Neoteleostei</taxon>
        <taxon>Acanthomorphata</taxon>
        <taxon>Ovalentaria</taxon>
        <taxon>Atherinomorphae</taxon>
        <taxon>Cyprinodontiformes</taxon>
        <taxon>Goodeidae</taxon>
        <taxon>Ilyodon</taxon>
    </lineage>
</organism>
<dbReference type="PANTHER" id="PTHR31075">
    <property type="entry name" value="CENTROSOMAL PROTEIN OF 85 KDA"/>
    <property type="match status" value="1"/>
</dbReference>
<dbReference type="Proteomes" id="UP001482620">
    <property type="component" value="Unassembled WGS sequence"/>
</dbReference>
<dbReference type="InterPro" id="IPR040210">
    <property type="entry name" value="Cep85/Cep85L"/>
</dbReference>
<sequence length="99" mass="11894">MFHVFVCNQMLMGTFIPVNTLLKVKEKLLRERELEIQSQKKQILQLHVWIRENEHRAQQVLHIQRGQFDALNPNTEVTYIQKFKFTIVTKLTKKVMFVI</sequence>
<comment type="caution">
    <text evidence="1">The sequence shown here is derived from an EMBL/GenBank/DDBJ whole genome shotgun (WGS) entry which is preliminary data.</text>
</comment>
<proteinExistence type="predicted"/>
<keyword evidence="2" id="KW-1185">Reference proteome</keyword>
<evidence type="ECO:0000313" key="2">
    <source>
        <dbReference type="Proteomes" id="UP001482620"/>
    </source>
</evidence>
<protein>
    <submittedName>
        <fullName evidence="1">Uncharacterized protein</fullName>
    </submittedName>
</protein>
<reference evidence="1 2" key="1">
    <citation type="submission" date="2021-06" db="EMBL/GenBank/DDBJ databases">
        <authorList>
            <person name="Palmer J.M."/>
        </authorList>
    </citation>
    <scope>NUCLEOTIDE SEQUENCE [LARGE SCALE GENOMIC DNA]</scope>
    <source>
        <strain evidence="2">if_2019</strain>
        <tissue evidence="1">Muscle</tissue>
    </source>
</reference>